<keyword evidence="3 4" id="KW-0687">Ribonucleoprotein</keyword>
<dbReference type="Proteomes" id="UP000541444">
    <property type="component" value="Unassembled WGS sequence"/>
</dbReference>
<keyword evidence="6" id="KW-0732">Signal</keyword>
<evidence type="ECO:0000256" key="3">
    <source>
        <dbReference type="ARBA" id="ARBA00023274"/>
    </source>
</evidence>
<dbReference type="OrthoDB" id="10258478at2759"/>
<name>A0A7J7MQD4_9MAGN</name>
<dbReference type="InterPro" id="IPR002675">
    <property type="entry name" value="Ribosomal_eL38"/>
</dbReference>
<feature type="signal peptide" evidence="6">
    <location>
        <begin position="1"/>
        <end position="19"/>
    </location>
</feature>
<feature type="compositionally biased region" description="Polar residues" evidence="5">
    <location>
        <begin position="50"/>
        <end position="69"/>
    </location>
</feature>
<dbReference type="Gene3D" id="3.30.720.90">
    <property type="match status" value="1"/>
</dbReference>
<evidence type="ECO:0000256" key="6">
    <source>
        <dbReference type="SAM" id="SignalP"/>
    </source>
</evidence>
<protein>
    <recommendedName>
        <fullName evidence="9">PPM-type phosphatase domain-containing protein</fullName>
    </recommendedName>
</protein>
<evidence type="ECO:0000256" key="2">
    <source>
        <dbReference type="ARBA" id="ARBA00022980"/>
    </source>
</evidence>
<dbReference type="Pfam" id="PF01781">
    <property type="entry name" value="Ribosomal_L38e"/>
    <property type="match status" value="1"/>
</dbReference>
<dbReference type="AlphaFoldDB" id="A0A7J7MQD4"/>
<feature type="non-terminal residue" evidence="7">
    <location>
        <position position="1"/>
    </location>
</feature>
<dbReference type="GO" id="GO:0022625">
    <property type="term" value="C:cytosolic large ribosomal subunit"/>
    <property type="evidence" value="ECO:0007669"/>
    <property type="project" value="TreeGrafter"/>
</dbReference>
<dbReference type="PANTHER" id="PTHR10965">
    <property type="entry name" value="60S RIBOSOMAL PROTEIN L38"/>
    <property type="match status" value="1"/>
</dbReference>
<feature type="chain" id="PRO_5029552036" description="PPM-type phosphatase domain-containing protein" evidence="6">
    <location>
        <begin position="20"/>
        <end position="373"/>
    </location>
</feature>
<dbReference type="EMBL" id="JACGCM010001289">
    <property type="protein sequence ID" value="KAF6156928.1"/>
    <property type="molecule type" value="Genomic_DNA"/>
</dbReference>
<evidence type="ECO:0000256" key="1">
    <source>
        <dbReference type="ARBA" id="ARBA00007803"/>
    </source>
</evidence>
<sequence length="373" mass="41709">ALNFHQIFLILLSLSFSWSSMVESGCSRRKKLPQTLCYSFRIPPQPSDNPLPTLSSHSHQPNKTSQKSNNTKSNIRIVFGVLDGKLTYDSNLFQSRRALANPRSCTSNRLWIQTLDVGMVEGDSQLPAPNGIVVLYKVLTFLHLDTCSWVHADSHFIGDLNHPSIISLIGNSIEELKSCAQLVVKLSKSCSTPDVFSTSLICLQPKKISKIKDFLLTARRKDARSVKIKRSKDVVKFKVRCSKYLYTLCVFDTEKADKLKQSLPPDCLQEIFNGICSIINMEGCRKANRGSQIQDGDRRSREESGRNNGLMWYKDIGHHVNGEFSMAAIQANALLEDMSQLESGPLSSHELGPRGTFVGVYDGHRGPKTVLHK</sequence>
<dbReference type="GO" id="GO:0003735">
    <property type="term" value="F:structural constituent of ribosome"/>
    <property type="evidence" value="ECO:0007669"/>
    <property type="project" value="InterPro"/>
</dbReference>
<accession>A0A7J7MQD4</accession>
<feature type="region of interest" description="Disordered" evidence="5">
    <location>
        <begin position="47"/>
        <end position="69"/>
    </location>
</feature>
<evidence type="ECO:0000256" key="5">
    <source>
        <dbReference type="SAM" id="MobiDB-lite"/>
    </source>
</evidence>
<keyword evidence="8" id="KW-1185">Reference proteome</keyword>
<dbReference type="FunFam" id="3.30.720.90:FF:000001">
    <property type="entry name" value="60S ribosomal protein L38"/>
    <property type="match status" value="1"/>
</dbReference>
<evidence type="ECO:0000313" key="8">
    <source>
        <dbReference type="Proteomes" id="UP000541444"/>
    </source>
</evidence>
<gene>
    <name evidence="7" type="ORF">GIB67_039689</name>
</gene>
<dbReference type="GO" id="GO:0022618">
    <property type="term" value="P:protein-RNA complex assembly"/>
    <property type="evidence" value="ECO:0007669"/>
    <property type="project" value="TreeGrafter"/>
</dbReference>
<keyword evidence="2 4" id="KW-0689">Ribosomal protein</keyword>
<comment type="caution">
    <text evidence="7">The sequence shown here is derived from an EMBL/GenBank/DDBJ whole genome shotgun (WGS) entry which is preliminary data.</text>
</comment>
<proteinExistence type="inferred from homology"/>
<dbReference type="InterPro" id="IPR038464">
    <property type="entry name" value="Ribosomal_eL38_sf"/>
</dbReference>
<comment type="similarity">
    <text evidence="1 4">Belongs to the eukaryotic ribosomal protein eL38 family.</text>
</comment>
<organism evidence="7 8">
    <name type="scientific">Kingdonia uniflora</name>
    <dbReference type="NCBI Taxonomy" id="39325"/>
    <lineage>
        <taxon>Eukaryota</taxon>
        <taxon>Viridiplantae</taxon>
        <taxon>Streptophyta</taxon>
        <taxon>Embryophyta</taxon>
        <taxon>Tracheophyta</taxon>
        <taxon>Spermatophyta</taxon>
        <taxon>Magnoliopsida</taxon>
        <taxon>Ranunculales</taxon>
        <taxon>Circaeasteraceae</taxon>
        <taxon>Kingdonia</taxon>
    </lineage>
</organism>
<reference evidence="7 8" key="1">
    <citation type="journal article" date="2020" name="IScience">
        <title>Genome Sequencing of the Endangered Kingdonia uniflora (Circaeasteraceae, Ranunculales) Reveals Potential Mechanisms of Evolutionary Specialization.</title>
        <authorList>
            <person name="Sun Y."/>
            <person name="Deng T."/>
            <person name="Zhang A."/>
            <person name="Moore M.J."/>
            <person name="Landis J.B."/>
            <person name="Lin N."/>
            <person name="Zhang H."/>
            <person name="Zhang X."/>
            <person name="Huang J."/>
            <person name="Zhang X."/>
            <person name="Sun H."/>
            <person name="Wang H."/>
        </authorList>
    </citation>
    <scope>NUCLEOTIDE SEQUENCE [LARGE SCALE GENOMIC DNA]</scope>
    <source>
        <strain evidence="7">TB1705</strain>
        <tissue evidence="7">Leaf</tissue>
    </source>
</reference>
<evidence type="ECO:0000313" key="7">
    <source>
        <dbReference type="EMBL" id="KAF6156928.1"/>
    </source>
</evidence>
<evidence type="ECO:0008006" key="9">
    <source>
        <dbReference type="Google" id="ProtNLM"/>
    </source>
</evidence>
<evidence type="ECO:0000256" key="4">
    <source>
        <dbReference type="RuleBase" id="RU003445"/>
    </source>
</evidence>
<dbReference type="PANTHER" id="PTHR10965:SF0">
    <property type="entry name" value="LARGE RIBOSOMAL SUBUNIT PROTEIN EL38"/>
    <property type="match status" value="1"/>
</dbReference>
<dbReference type="GO" id="GO:0006412">
    <property type="term" value="P:translation"/>
    <property type="evidence" value="ECO:0007669"/>
    <property type="project" value="InterPro"/>
</dbReference>